<dbReference type="Proteomes" id="UP000182517">
    <property type="component" value="Chromosome"/>
</dbReference>
<dbReference type="EMBL" id="CP015519">
    <property type="protein sequence ID" value="APG28138.1"/>
    <property type="molecule type" value="Genomic_DNA"/>
</dbReference>
<name>A0A1L3GR62_9BACT</name>
<dbReference type="AlphaFoldDB" id="A0A1L3GR62"/>
<reference evidence="2 3" key="1">
    <citation type="journal article" date="2017" name="Genome Announc.">
        <title>Complete Genome Sequences of Two Acetylene-Fermenting Pelobacter acetylenicus Strains.</title>
        <authorList>
            <person name="Sutton J.M."/>
            <person name="Baesman S.M."/>
            <person name="Fierst J.L."/>
            <person name="Poret-Peterson A.T."/>
            <person name="Oremland R.S."/>
            <person name="Dunlap D.S."/>
            <person name="Akob D.M."/>
        </authorList>
    </citation>
    <scope>NUCLEOTIDE SEQUENCE [LARGE SCALE GENOMIC DNA]</scope>
    <source>
        <strain evidence="2 3">SFB93</strain>
    </source>
</reference>
<feature type="transmembrane region" description="Helical" evidence="1">
    <location>
        <begin position="236"/>
        <end position="254"/>
    </location>
</feature>
<keyword evidence="1" id="KW-0812">Transmembrane</keyword>
<sequence length="264" mass="29209">MWSCAVFGLWWCGQLVELPGSLWSGGFIALQLFAAAQLLLPVLLLQPEKRDRFFYLFWAVTLLLSIWLINQLSPVGGWQSLLAAVKSSHLLLVATLIGAALARYVQRLWEIVPVCIVMTLADLGSWLGGPTAGFSREIQHYYLAPEGPPPLIDMFLVKLVIPGPAGLAPVFGISDWIMVAFFAIVAHRYAINDNLIGSPGETLARQIRICRYLPVSVVALFVAIVLAHATGLFIPALPLMALVMFLWYAVRLLLRQRPDKADDF</sequence>
<feature type="transmembrane region" description="Helical" evidence="1">
    <location>
        <begin position="81"/>
        <end position="101"/>
    </location>
</feature>
<gene>
    <name evidence="2" type="ORF">A7E78_09955</name>
</gene>
<dbReference type="KEGG" id="pef:A7E78_09955"/>
<evidence type="ECO:0000256" key="1">
    <source>
        <dbReference type="SAM" id="Phobius"/>
    </source>
</evidence>
<keyword evidence="1" id="KW-0472">Membrane</keyword>
<keyword evidence="1" id="KW-1133">Transmembrane helix</keyword>
<feature type="transmembrane region" description="Helical" evidence="1">
    <location>
        <begin position="52"/>
        <end position="69"/>
    </location>
</feature>
<proteinExistence type="predicted"/>
<protein>
    <submittedName>
        <fullName evidence="2">Uncharacterized protein</fullName>
    </submittedName>
</protein>
<organism evidence="2 3">
    <name type="scientific">Syntrophotalea acetylenivorans</name>
    <dbReference type="NCBI Taxonomy" id="1842532"/>
    <lineage>
        <taxon>Bacteria</taxon>
        <taxon>Pseudomonadati</taxon>
        <taxon>Thermodesulfobacteriota</taxon>
        <taxon>Desulfuromonadia</taxon>
        <taxon>Desulfuromonadales</taxon>
        <taxon>Syntrophotaleaceae</taxon>
        <taxon>Syntrophotalea</taxon>
    </lineage>
</organism>
<keyword evidence="3" id="KW-1185">Reference proteome</keyword>
<feature type="transmembrane region" description="Helical" evidence="1">
    <location>
        <begin position="212"/>
        <end position="230"/>
    </location>
</feature>
<dbReference type="STRING" id="1842532.A7E78_09955"/>
<evidence type="ECO:0000313" key="2">
    <source>
        <dbReference type="EMBL" id="APG28138.1"/>
    </source>
</evidence>
<accession>A0A1L3GR62</accession>
<feature type="transmembrane region" description="Helical" evidence="1">
    <location>
        <begin position="20"/>
        <end position="45"/>
    </location>
</feature>
<feature type="transmembrane region" description="Helical" evidence="1">
    <location>
        <begin position="108"/>
        <end position="127"/>
    </location>
</feature>
<feature type="transmembrane region" description="Helical" evidence="1">
    <location>
        <begin position="167"/>
        <end position="191"/>
    </location>
</feature>
<evidence type="ECO:0000313" key="3">
    <source>
        <dbReference type="Proteomes" id="UP000182517"/>
    </source>
</evidence>